<dbReference type="SUPFAM" id="SSF88697">
    <property type="entry name" value="PUA domain-like"/>
    <property type="match status" value="1"/>
</dbReference>
<accession>A0A5R9C6S0</accession>
<dbReference type="EMBL" id="VBTE01000005">
    <property type="protein sequence ID" value="TLQ08816.1"/>
    <property type="molecule type" value="Genomic_DNA"/>
</dbReference>
<name>A0A5R9C6S0_9LACT</name>
<gene>
    <name evidence="2" type="ORF">FEZ48_02725</name>
</gene>
<dbReference type="RefSeq" id="WP_138470978.1">
    <property type="nucleotide sequence ID" value="NZ_VBTE01000005.1"/>
</dbReference>
<feature type="domain" description="DUF3850" evidence="1">
    <location>
        <begin position="13"/>
        <end position="83"/>
    </location>
</feature>
<proteinExistence type="predicted"/>
<dbReference type="InterPro" id="IPR039440">
    <property type="entry name" value="DUF3850"/>
</dbReference>
<reference evidence="2 3" key="1">
    <citation type="submission" date="2019-05" db="EMBL/GenBank/DDBJ databases">
        <title>The metagenome of a microbial culture collection derived from dairy environment covers the genomic content of the human microbiome.</title>
        <authorList>
            <person name="Roder T."/>
            <person name="Wuthrich D."/>
            <person name="Sattari Z."/>
            <person name="Von Ah U."/>
            <person name="Bar C."/>
            <person name="Ronchi F."/>
            <person name="Macpherson A.J."/>
            <person name="Ganal-Vonarburg S.C."/>
            <person name="Bruggmann R."/>
            <person name="Vergeres G."/>
        </authorList>
    </citation>
    <scope>NUCLEOTIDE SEQUENCE [LARGE SCALE GENOMIC DNA]</scope>
    <source>
        <strain evidence="2 3">FAM 24235</strain>
    </source>
</reference>
<dbReference type="Pfam" id="PF12961">
    <property type="entry name" value="DUF3850"/>
    <property type="match status" value="1"/>
</dbReference>
<evidence type="ECO:0000313" key="3">
    <source>
        <dbReference type="Proteomes" id="UP000307201"/>
    </source>
</evidence>
<organism evidence="2 3">
    <name type="scientific">Marinilactibacillus psychrotolerans</name>
    <dbReference type="NCBI Taxonomy" id="191770"/>
    <lineage>
        <taxon>Bacteria</taxon>
        <taxon>Bacillati</taxon>
        <taxon>Bacillota</taxon>
        <taxon>Bacilli</taxon>
        <taxon>Lactobacillales</taxon>
        <taxon>Carnobacteriaceae</taxon>
        <taxon>Marinilactibacillus</taxon>
    </lineage>
</organism>
<dbReference type="InterPro" id="IPR015947">
    <property type="entry name" value="PUA-like_sf"/>
</dbReference>
<dbReference type="Proteomes" id="UP000307201">
    <property type="component" value="Unassembled WGS sequence"/>
</dbReference>
<protein>
    <submittedName>
        <fullName evidence="2">DUF3850 domain-containing protein</fullName>
    </submittedName>
</protein>
<dbReference type="OrthoDB" id="1700487at2"/>
<evidence type="ECO:0000313" key="2">
    <source>
        <dbReference type="EMBL" id="TLQ08816.1"/>
    </source>
</evidence>
<dbReference type="AlphaFoldDB" id="A0A5R9C6S0"/>
<dbReference type="Gene3D" id="2.30.130.30">
    <property type="entry name" value="Hypothetical protein"/>
    <property type="match status" value="1"/>
</dbReference>
<sequence length="102" mass="12149">MNPSDSINLRFDHKLKILPEYYYAVEDGRKTFEIRKNDRGFHLGQTVLLQKHSESRYTGDNILVEITYMTDYEQKDGYVVFGFRKLFEIPGKFNDEEEQSDE</sequence>
<evidence type="ECO:0000259" key="1">
    <source>
        <dbReference type="Pfam" id="PF12961"/>
    </source>
</evidence>
<comment type="caution">
    <text evidence="2">The sequence shown here is derived from an EMBL/GenBank/DDBJ whole genome shotgun (WGS) entry which is preliminary data.</text>
</comment>